<feature type="transmembrane region" description="Helical" evidence="10">
    <location>
        <begin position="155"/>
        <end position="172"/>
    </location>
</feature>
<evidence type="ECO:0000256" key="1">
    <source>
        <dbReference type="ARBA" id="ARBA00004429"/>
    </source>
</evidence>
<name>A0ABW8IS65_9GAMM</name>
<evidence type="ECO:0000313" key="14">
    <source>
        <dbReference type="Proteomes" id="UP001620405"/>
    </source>
</evidence>
<feature type="transmembrane region" description="Helical" evidence="10">
    <location>
        <begin position="178"/>
        <end position="199"/>
    </location>
</feature>
<feature type="transmembrane region" description="Helical" evidence="10">
    <location>
        <begin position="6"/>
        <end position="31"/>
    </location>
</feature>
<keyword evidence="3" id="KW-1003">Cell membrane</keyword>
<dbReference type="Pfam" id="PF06750">
    <property type="entry name" value="A24_N_bact"/>
    <property type="match status" value="1"/>
</dbReference>
<comment type="subcellular location">
    <subcellularLocation>
        <location evidence="1">Cell inner membrane</location>
        <topology evidence="1">Multi-pass membrane protein</topology>
    </subcellularLocation>
    <subcellularLocation>
        <location evidence="9">Cell membrane</location>
        <topology evidence="9">Multi-pass membrane protein</topology>
    </subcellularLocation>
</comment>
<comment type="caution">
    <text evidence="13">The sequence shown here is derived from an EMBL/GenBank/DDBJ whole genome shotgun (WGS) entry which is preliminary data.</text>
</comment>
<feature type="transmembrane region" description="Helical" evidence="10">
    <location>
        <begin position="101"/>
        <end position="119"/>
    </location>
</feature>
<proteinExistence type="inferred from homology"/>
<evidence type="ECO:0000256" key="8">
    <source>
        <dbReference type="RuleBase" id="RU003793"/>
    </source>
</evidence>
<dbReference type="InterPro" id="IPR014032">
    <property type="entry name" value="Peptidase_A24A_bac"/>
</dbReference>
<dbReference type="Proteomes" id="UP001620405">
    <property type="component" value="Unassembled WGS sequence"/>
</dbReference>
<keyword evidence="9" id="KW-0511">Multifunctional enzyme</keyword>
<dbReference type="InterPro" id="IPR050882">
    <property type="entry name" value="Prepilin_peptidase/N-MTase"/>
</dbReference>
<dbReference type="PANTHER" id="PTHR30487">
    <property type="entry name" value="TYPE 4 PREPILIN-LIKE PROTEINS LEADER PEPTIDE-PROCESSING ENZYME"/>
    <property type="match status" value="1"/>
</dbReference>
<comment type="catalytic activity">
    <reaction evidence="9">
        <text>Typically cleaves a -Gly-|-Phe- bond to release an N-terminal, basic peptide of 5-8 residues from type IV prepilin, and then N-methylates the new N-terminal amino group, the methyl donor being S-adenosyl-L-methionine.</text>
        <dbReference type="EC" id="3.4.23.43"/>
    </reaction>
</comment>
<feature type="domain" description="Prepilin type IV endopeptidase peptidase" evidence="11">
    <location>
        <begin position="131"/>
        <end position="239"/>
    </location>
</feature>
<evidence type="ECO:0000256" key="2">
    <source>
        <dbReference type="ARBA" id="ARBA00005801"/>
    </source>
</evidence>
<evidence type="ECO:0000256" key="10">
    <source>
        <dbReference type="SAM" id="Phobius"/>
    </source>
</evidence>
<comment type="function">
    <text evidence="9">Plays an essential role in type IV pili and type II pseudopili formation by proteolytically removing the leader sequence from substrate proteins and subsequently monomethylating the alpha-amino group of the newly exposed N-terminal phenylalanine.</text>
</comment>
<comment type="similarity">
    <text evidence="2 8">Belongs to the peptidase A24 family.</text>
</comment>
<dbReference type="PRINTS" id="PR00864">
    <property type="entry name" value="PREPILNPTASE"/>
</dbReference>
<accession>A0ABW8IS65</accession>
<keyword evidence="6 10" id="KW-1133">Transmembrane helix</keyword>
<keyword evidence="4" id="KW-0997">Cell inner membrane</keyword>
<evidence type="ECO:0000256" key="7">
    <source>
        <dbReference type="ARBA" id="ARBA00023136"/>
    </source>
</evidence>
<evidence type="ECO:0000256" key="5">
    <source>
        <dbReference type="ARBA" id="ARBA00022692"/>
    </source>
</evidence>
<dbReference type="EC" id="3.4.23.43" evidence="9"/>
<dbReference type="PANTHER" id="PTHR30487:SF0">
    <property type="entry name" value="PREPILIN LEADER PEPTIDASE_N-METHYLTRANSFERASE-RELATED"/>
    <property type="match status" value="1"/>
</dbReference>
<protein>
    <recommendedName>
        <fullName evidence="9">Prepilin leader peptidase/N-methyltransferase</fullName>
        <ecNumber evidence="9">2.1.1.-</ecNumber>
        <ecNumber evidence="9">3.4.23.43</ecNumber>
    </recommendedName>
</protein>
<feature type="transmembrane region" description="Helical" evidence="10">
    <location>
        <begin position="125"/>
        <end position="143"/>
    </location>
</feature>
<evidence type="ECO:0000259" key="11">
    <source>
        <dbReference type="Pfam" id="PF01478"/>
    </source>
</evidence>
<dbReference type="RefSeq" id="WP_284399247.1">
    <property type="nucleotide sequence ID" value="NZ_BSNQ01000003.1"/>
</dbReference>
<keyword evidence="5 9" id="KW-0812">Transmembrane</keyword>
<keyword evidence="9" id="KW-0378">Hydrolase</keyword>
<dbReference type="EMBL" id="JADIKG010000009">
    <property type="protein sequence ID" value="MFK2872280.1"/>
    <property type="molecule type" value="Genomic_DNA"/>
</dbReference>
<keyword evidence="9" id="KW-0489">Methyltransferase</keyword>
<sequence>MPDLPLTAWIVIAGVLGLLVGSFLNVVILRLPERLDALWRQEAHDVLGLEHAQQTLPPGIVRESSHCPHCKHPLAAYDNIPLFSWLWLKGRCRYCQAPISIQYPLVELLTAILSAIVVWKLGPTWVALAGLFFTWSLVALSGIDLRTQLLPDQITLPLLWAGLLLSLGHLFVEPKSAILGAAIGYLSLWSVYWLFKLLTGKEGMGFGDFKLLAALGAWMGPVALLPVILLSSFIGALIGGAMIALRKHAREVPMPFGPFIAMAGWVWFIAGDYLLHAYLGLTGMG</sequence>
<evidence type="ECO:0000256" key="4">
    <source>
        <dbReference type="ARBA" id="ARBA00022519"/>
    </source>
</evidence>
<dbReference type="Gene3D" id="1.20.120.1220">
    <property type="match status" value="1"/>
</dbReference>
<evidence type="ECO:0000259" key="12">
    <source>
        <dbReference type="Pfam" id="PF06750"/>
    </source>
</evidence>
<keyword evidence="9" id="KW-0645">Protease</keyword>
<dbReference type="InterPro" id="IPR010627">
    <property type="entry name" value="Prepilin_pept_A24_N"/>
</dbReference>
<dbReference type="Pfam" id="PF01478">
    <property type="entry name" value="Peptidase_A24"/>
    <property type="match status" value="1"/>
</dbReference>
<evidence type="ECO:0000256" key="3">
    <source>
        <dbReference type="ARBA" id="ARBA00022475"/>
    </source>
</evidence>
<organism evidence="13 14">
    <name type="scientific">Dyella lipolytica</name>
    <dbReference type="NCBI Taxonomy" id="1867835"/>
    <lineage>
        <taxon>Bacteria</taxon>
        <taxon>Pseudomonadati</taxon>
        <taxon>Pseudomonadota</taxon>
        <taxon>Gammaproteobacteria</taxon>
        <taxon>Lysobacterales</taxon>
        <taxon>Rhodanobacteraceae</taxon>
        <taxon>Dyella</taxon>
    </lineage>
</organism>
<dbReference type="EC" id="2.1.1.-" evidence="9"/>
<reference evidence="13 14" key="1">
    <citation type="submission" date="2020-10" db="EMBL/GenBank/DDBJ databases">
        <title>Phylogeny of dyella-like bacteria.</title>
        <authorList>
            <person name="Fu J."/>
        </authorList>
    </citation>
    <scope>NUCLEOTIDE SEQUENCE [LARGE SCALE GENOMIC DNA]</scope>
    <source>
        <strain evidence="13 14">DHOB07</strain>
    </source>
</reference>
<keyword evidence="14" id="KW-1185">Reference proteome</keyword>
<feature type="transmembrane region" description="Helical" evidence="10">
    <location>
        <begin position="211"/>
        <end position="244"/>
    </location>
</feature>
<evidence type="ECO:0000256" key="6">
    <source>
        <dbReference type="ARBA" id="ARBA00022989"/>
    </source>
</evidence>
<keyword evidence="7 10" id="KW-0472">Membrane</keyword>
<evidence type="ECO:0000256" key="9">
    <source>
        <dbReference type="RuleBase" id="RU003794"/>
    </source>
</evidence>
<gene>
    <name evidence="13" type="ORF">ISP13_01955</name>
</gene>
<keyword evidence="9" id="KW-0808">Transferase</keyword>
<feature type="domain" description="Prepilin peptidase A24 N-terminal" evidence="12">
    <location>
        <begin position="15"/>
        <end position="120"/>
    </location>
</feature>
<feature type="transmembrane region" description="Helical" evidence="10">
    <location>
        <begin position="256"/>
        <end position="275"/>
    </location>
</feature>
<dbReference type="InterPro" id="IPR000045">
    <property type="entry name" value="Prepilin_IV_endopep_pep"/>
</dbReference>
<evidence type="ECO:0000313" key="13">
    <source>
        <dbReference type="EMBL" id="MFK2872280.1"/>
    </source>
</evidence>